<comment type="caution">
    <text evidence="2">The sequence shown here is derived from an EMBL/GenBank/DDBJ whole genome shotgun (WGS) entry which is preliminary data.</text>
</comment>
<comment type="subcellular location">
    <subcellularLocation>
        <location evidence="1">Cell membrane</location>
        <topology evidence="1">Multi-pass membrane protein</topology>
    </subcellularLocation>
</comment>
<dbReference type="RefSeq" id="WP_049668572.1">
    <property type="nucleotide sequence ID" value="NZ_LFXJ01000010.1"/>
</dbReference>
<keyword evidence="1" id="KW-0472">Membrane</keyword>
<dbReference type="AlphaFoldDB" id="A0A0K9F628"/>
<comment type="function">
    <text evidence="1">Involved in the import of queuosine (Q) precursors, required for Q precursor salvage.</text>
</comment>
<dbReference type="HAMAP" id="MF_02088">
    <property type="entry name" value="Q_prec_transport"/>
    <property type="match status" value="1"/>
</dbReference>
<dbReference type="GO" id="GO:0005886">
    <property type="term" value="C:plasma membrane"/>
    <property type="evidence" value="ECO:0007669"/>
    <property type="project" value="UniProtKB-SubCell"/>
</dbReference>
<feature type="transmembrane region" description="Helical" evidence="1">
    <location>
        <begin position="105"/>
        <end position="123"/>
    </location>
</feature>
<keyword evidence="1" id="KW-1003">Cell membrane</keyword>
<keyword evidence="1" id="KW-1133">Transmembrane helix</keyword>
<dbReference type="Pfam" id="PF02592">
    <property type="entry name" value="Vut_1"/>
    <property type="match status" value="1"/>
</dbReference>
<dbReference type="EMBL" id="LFXJ01000010">
    <property type="protein sequence ID" value="KMY29672.1"/>
    <property type="molecule type" value="Genomic_DNA"/>
</dbReference>
<dbReference type="NCBIfam" id="TIGR00697">
    <property type="entry name" value="queuosine precursor transporter"/>
    <property type="match status" value="1"/>
</dbReference>
<dbReference type="PATRIC" id="fig|582475.4.peg.3409"/>
<protein>
    <recommendedName>
        <fullName evidence="1">Probable queuosine precursor transporter</fullName>
        <shortName evidence="1">Q precursor transporter</shortName>
    </recommendedName>
</protein>
<dbReference type="GO" id="GO:0022857">
    <property type="term" value="F:transmembrane transporter activity"/>
    <property type="evidence" value="ECO:0007669"/>
    <property type="project" value="UniProtKB-UniRule"/>
</dbReference>
<gene>
    <name evidence="2" type="ORF">ACZ11_21530</name>
</gene>
<dbReference type="OrthoDB" id="9805479at2"/>
<feature type="transmembrane region" description="Helical" evidence="1">
    <location>
        <begin position="175"/>
        <end position="197"/>
    </location>
</feature>
<comment type="similarity">
    <text evidence="1">Belongs to the vitamin uptake transporter (VUT/ECF) (TC 2.A.88) family. Q precursor transporter subfamily.</text>
</comment>
<dbReference type="InterPro" id="IPR003744">
    <property type="entry name" value="YhhQ"/>
</dbReference>
<feature type="transmembrane region" description="Helical" evidence="1">
    <location>
        <begin position="30"/>
        <end position="54"/>
    </location>
</feature>
<feature type="transmembrane region" description="Helical" evidence="1">
    <location>
        <begin position="66"/>
        <end position="85"/>
    </location>
</feature>
<dbReference type="Proteomes" id="UP000037326">
    <property type="component" value="Unassembled WGS sequence"/>
</dbReference>
<proteinExistence type="inferred from homology"/>
<organism evidence="2 3">
    <name type="scientific">Lysinibacillus xylanilyticus</name>
    <dbReference type="NCBI Taxonomy" id="582475"/>
    <lineage>
        <taxon>Bacteria</taxon>
        <taxon>Bacillati</taxon>
        <taxon>Bacillota</taxon>
        <taxon>Bacilli</taxon>
        <taxon>Bacillales</taxon>
        <taxon>Bacillaceae</taxon>
        <taxon>Lysinibacillus</taxon>
    </lineage>
</organism>
<feature type="transmembrane region" description="Helical" evidence="1">
    <location>
        <begin position="144"/>
        <end position="163"/>
    </location>
</feature>
<evidence type="ECO:0000313" key="2">
    <source>
        <dbReference type="EMBL" id="KMY29672.1"/>
    </source>
</evidence>
<keyword evidence="1" id="KW-0813">Transport</keyword>
<name>A0A0K9F628_9BACI</name>
<dbReference type="GeneID" id="96600794"/>
<reference evidence="3" key="1">
    <citation type="submission" date="2015-07" db="EMBL/GenBank/DDBJ databases">
        <authorList>
            <consortium name="Consortium for Microbial Forensics and Genomics (microFORGE)"/>
            <person name="Knight B.M."/>
            <person name="Roberts D.P."/>
            <person name="Lin D."/>
            <person name="Hari K."/>
            <person name="Fletcher J."/>
            <person name="Melcher U."/>
            <person name="Blagden T."/>
            <person name="Winegar R.A."/>
        </authorList>
    </citation>
    <scope>NUCLEOTIDE SEQUENCE [LARGE SCALE GENOMIC DNA]</scope>
    <source>
        <strain evidence="3">DSM 23493</strain>
    </source>
</reference>
<evidence type="ECO:0000256" key="1">
    <source>
        <dbReference type="HAMAP-Rule" id="MF_02088"/>
    </source>
</evidence>
<keyword evidence="1" id="KW-0812">Transmembrane</keyword>
<sequence>MLYYLNGLFVGFLILANILAVKVFSIGEWIMLPAAAILIIFTYPLIDVICEVYGKEAGGRTVRTGLMAQVFAACFIAIAIALPPAEAFGYQQEFETILGGSMRVIIASLVAYTVSVNLDVVIFSKFKEKHGNGKLWLRNNASTMLSQLIDTALFISIAFYGIMPMKVLLTLFITQYIFKFLASIVATPLVYGLVFIARKFDKRKGFEPSHY</sequence>
<accession>A0A0K9F628</accession>
<dbReference type="PANTHER" id="PTHR34300:SF2">
    <property type="entry name" value="QUEUOSINE PRECURSOR TRANSPORTER-RELATED"/>
    <property type="match status" value="1"/>
</dbReference>
<evidence type="ECO:0000313" key="3">
    <source>
        <dbReference type="Proteomes" id="UP000037326"/>
    </source>
</evidence>
<dbReference type="PANTHER" id="PTHR34300">
    <property type="entry name" value="QUEUOSINE PRECURSOR TRANSPORTER-RELATED"/>
    <property type="match status" value="1"/>
</dbReference>